<organism evidence="5 6">
    <name type="scientific">Tuber aestivum</name>
    <name type="common">summer truffle</name>
    <dbReference type="NCBI Taxonomy" id="59557"/>
    <lineage>
        <taxon>Eukaryota</taxon>
        <taxon>Fungi</taxon>
        <taxon>Dikarya</taxon>
        <taxon>Ascomycota</taxon>
        <taxon>Pezizomycotina</taxon>
        <taxon>Pezizomycetes</taxon>
        <taxon>Pezizales</taxon>
        <taxon>Tuberaceae</taxon>
        <taxon>Tuber</taxon>
    </lineage>
</organism>
<dbReference type="EMBL" id="LN891040">
    <property type="protein sequence ID" value="CUS10740.1"/>
    <property type="molecule type" value="Genomic_DNA"/>
</dbReference>
<dbReference type="CDD" id="cd02440">
    <property type="entry name" value="AdoMet_MTases"/>
    <property type="match status" value="1"/>
</dbReference>
<dbReference type="GO" id="GO:0032259">
    <property type="term" value="P:methylation"/>
    <property type="evidence" value="ECO:0007669"/>
    <property type="project" value="UniProtKB-KW"/>
</dbReference>
<feature type="domain" description="Methyltransferase type 11" evidence="4">
    <location>
        <begin position="9"/>
        <end position="62"/>
    </location>
</feature>
<keyword evidence="6" id="KW-1185">Reference proteome</keyword>
<evidence type="ECO:0000313" key="5">
    <source>
        <dbReference type="EMBL" id="CUS10740.1"/>
    </source>
</evidence>
<sequence>MRRCLESKSLPNVTVLDGMAESIPLPDASVEVVFVAQAFHWFATVPALREIARVLKPAGWLALVWNVEDYSQTCGYAVGTGWEARLRELNWRVAGEDGVVRYKDYLWQRVSEEEGEVKRGLFGGLQEWKEEWRVWIGAEELWSRIETLSHFANLEPEEGVKAVKGEFDEIMKGVRGQERDGEGRVEVSGIVHAAWARKL</sequence>
<dbReference type="SUPFAM" id="SSF53335">
    <property type="entry name" value="S-adenosyl-L-methionine-dependent methyltransferases"/>
    <property type="match status" value="1"/>
</dbReference>
<accession>A0A292PW87</accession>
<evidence type="ECO:0000256" key="1">
    <source>
        <dbReference type="ARBA" id="ARBA00008361"/>
    </source>
</evidence>
<name>A0A292PW87_9PEZI</name>
<dbReference type="GO" id="GO:0008757">
    <property type="term" value="F:S-adenosylmethionine-dependent methyltransferase activity"/>
    <property type="evidence" value="ECO:0007669"/>
    <property type="project" value="InterPro"/>
</dbReference>
<dbReference type="AlphaFoldDB" id="A0A292PW87"/>
<evidence type="ECO:0000259" key="4">
    <source>
        <dbReference type="Pfam" id="PF08241"/>
    </source>
</evidence>
<evidence type="ECO:0000313" key="6">
    <source>
        <dbReference type="Proteomes" id="UP001412239"/>
    </source>
</evidence>
<keyword evidence="3" id="KW-0808">Transferase</keyword>
<evidence type="ECO:0000256" key="2">
    <source>
        <dbReference type="ARBA" id="ARBA00022603"/>
    </source>
</evidence>
<dbReference type="PANTHER" id="PTHR44942:SF4">
    <property type="entry name" value="METHYLTRANSFERASE TYPE 11 DOMAIN-CONTAINING PROTEIN"/>
    <property type="match status" value="1"/>
</dbReference>
<comment type="similarity">
    <text evidence="1">Belongs to the methyltransferase superfamily.</text>
</comment>
<proteinExistence type="inferred from homology"/>
<dbReference type="InterPro" id="IPR013216">
    <property type="entry name" value="Methyltransf_11"/>
</dbReference>
<dbReference type="Proteomes" id="UP001412239">
    <property type="component" value="Unassembled WGS sequence"/>
</dbReference>
<dbReference type="InterPro" id="IPR029063">
    <property type="entry name" value="SAM-dependent_MTases_sf"/>
</dbReference>
<reference evidence="5" key="1">
    <citation type="submission" date="2015-10" db="EMBL/GenBank/DDBJ databases">
        <authorList>
            <person name="Regsiter A."/>
            <person name="william w."/>
        </authorList>
    </citation>
    <scope>NUCLEOTIDE SEQUENCE</scope>
    <source>
        <strain evidence="5">Montdore</strain>
    </source>
</reference>
<gene>
    <name evidence="5" type="ORF">GSTUAT00005190001</name>
</gene>
<dbReference type="Gene3D" id="3.40.50.150">
    <property type="entry name" value="Vaccinia Virus protein VP39"/>
    <property type="match status" value="1"/>
</dbReference>
<keyword evidence="2" id="KW-0489">Methyltransferase</keyword>
<dbReference type="PANTHER" id="PTHR44942">
    <property type="entry name" value="METHYLTRANSF_11 DOMAIN-CONTAINING PROTEIN"/>
    <property type="match status" value="1"/>
</dbReference>
<protein>
    <recommendedName>
        <fullName evidence="4">Methyltransferase type 11 domain-containing protein</fullName>
    </recommendedName>
</protein>
<evidence type="ECO:0000256" key="3">
    <source>
        <dbReference type="ARBA" id="ARBA00022679"/>
    </source>
</evidence>
<dbReference type="Pfam" id="PF08241">
    <property type="entry name" value="Methyltransf_11"/>
    <property type="match status" value="1"/>
</dbReference>
<dbReference type="InterPro" id="IPR051052">
    <property type="entry name" value="Diverse_substrate_MTase"/>
</dbReference>